<dbReference type="OrthoDB" id="665347at2"/>
<evidence type="ECO:0000259" key="3">
    <source>
        <dbReference type="Pfam" id="PF16344"/>
    </source>
</evidence>
<dbReference type="InterPro" id="IPR032508">
    <property type="entry name" value="FecR_C"/>
</dbReference>
<dbReference type="GO" id="GO:0016989">
    <property type="term" value="F:sigma factor antagonist activity"/>
    <property type="evidence" value="ECO:0007669"/>
    <property type="project" value="TreeGrafter"/>
</dbReference>
<dbReference type="InterPro" id="IPR006860">
    <property type="entry name" value="FecR"/>
</dbReference>
<reference evidence="5" key="1">
    <citation type="submission" date="2019-06" db="EMBL/GenBank/DDBJ databases">
        <title>Alistipes onderdonkii subsp. vulgaris subsp. nov., Alistipes dispar sp. nov. and Alistipes communis sp. nov., isolated from human faeces, and creation of Alistipes onderdonkii subsp. onderdonkii subsp. nov.</title>
        <authorList>
            <person name="Sakamoto M."/>
            <person name="Ikeyama N."/>
            <person name="Ogata Y."/>
            <person name="Suda W."/>
            <person name="Iino T."/>
            <person name="Hattori M."/>
            <person name="Ohkuma M."/>
        </authorList>
    </citation>
    <scope>NUCLEOTIDE SEQUENCE [LARGE SCALE GENOMIC DNA]</scope>
    <source>
        <strain evidence="5">5CBH24</strain>
    </source>
</reference>
<sequence>MKNEDSQHPFDERIIWKYFDGTATSEEEQELSQWLATSEKHRCEVAELRAVRQRFAKWRSTLYGPARFIRSLNRLNSRIDALENAPCTAQRPHRLSNLFGHIRIHSLLRTAAVVAVVALTGMFAWRTALMPAPITYFNADTTIMHVAMPDGSDIWLTPGSTLCYDETFPTDERRVHLDGEAYFDVEHDAKHPFDVVTPNLRVRVLGTVFSVRSLRGDHMAETTLAEGAVSLQRADGSNLIRLHPGQRAIYDTQDEQLEIKEVPVGDHLALSYGIITLDGVPLRQIADRIEELYGVKLRLVDDDAPDANYNFSFQKDTPIEDVIELLQFISGTRFEILRYPDSD</sequence>
<name>A0A4Y1WSN4_9BACT</name>
<evidence type="ECO:0000313" key="5">
    <source>
        <dbReference type="Proteomes" id="UP000318946"/>
    </source>
</evidence>
<protein>
    <submittedName>
        <fullName evidence="4">Anti-sigma factor</fullName>
    </submittedName>
</protein>
<evidence type="ECO:0000259" key="2">
    <source>
        <dbReference type="Pfam" id="PF04773"/>
    </source>
</evidence>
<organism evidence="4 5">
    <name type="scientific">Alistipes communis</name>
    <dbReference type="NCBI Taxonomy" id="2585118"/>
    <lineage>
        <taxon>Bacteria</taxon>
        <taxon>Pseudomonadati</taxon>
        <taxon>Bacteroidota</taxon>
        <taxon>Bacteroidia</taxon>
        <taxon>Bacteroidales</taxon>
        <taxon>Rikenellaceae</taxon>
        <taxon>Alistipes</taxon>
    </lineage>
</organism>
<dbReference type="Gene3D" id="2.60.120.1440">
    <property type="match status" value="1"/>
</dbReference>
<evidence type="ECO:0000313" key="4">
    <source>
        <dbReference type="EMBL" id="BBL03554.1"/>
    </source>
</evidence>
<dbReference type="RefSeq" id="WP_141412331.1">
    <property type="nucleotide sequence ID" value="NZ_AP019735.1"/>
</dbReference>
<dbReference type="Proteomes" id="UP000318946">
    <property type="component" value="Chromosome"/>
</dbReference>
<feature type="domain" description="FecR protein" evidence="2">
    <location>
        <begin position="142"/>
        <end position="229"/>
    </location>
</feature>
<proteinExistence type="predicted"/>
<keyword evidence="1" id="KW-0472">Membrane</keyword>
<accession>A0A4Y1WSN4</accession>
<dbReference type="InterPro" id="IPR012373">
    <property type="entry name" value="Ferrdict_sens_TM"/>
</dbReference>
<dbReference type="KEGG" id="acou:A5CBH24_08670"/>
<keyword evidence="5" id="KW-1185">Reference proteome</keyword>
<dbReference type="AlphaFoldDB" id="A0A4Y1WSN4"/>
<dbReference type="PIRSF" id="PIRSF018266">
    <property type="entry name" value="FecR"/>
    <property type="match status" value="1"/>
</dbReference>
<dbReference type="Pfam" id="PF04773">
    <property type="entry name" value="FecR"/>
    <property type="match status" value="1"/>
</dbReference>
<dbReference type="PANTHER" id="PTHR30273">
    <property type="entry name" value="PERIPLASMIC SIGNAL SENSOR AND SIGMA FACTOR ACTIVATOR FECR-RELATED"/>
    <property type="match status" value="1"/>
</dbReference>
<dbReference type="Pfam" id="PF16344">
    <property type="entry name" value="FecR_C"/>
    <property type="match status" value="1"/>
</dbReference>
<gene>
    <name evidence="4" type="ORF">A5CBH24_08670</name>
</gene>
<feature type="domain" description="Protein FecR C-terminal" evidence="3">
    <location>
        <begin position="275"/>
        <end position="336"/>
    </location>
</feature>
<keyword evidence="1" id="KW-0812">Transmembrane</keyword>
<evidence type="ECO:0000256" key="1">
    <source>
        <dbReference type="SAM" id="Phobius"/>
    </source>
</evidence>
<feature type="transmembrane region" description="Helical" evidence="1">
    <location>
        <begin position="107"/>
        <end position="125"/>
    </location>
</feature>
<dbReference type="PANTHER" id="PTHR30273:SF2">
    <property type="entry name" value="PROTEIN FECR"/>
    <property type="match status" value="1"/>
</dbReference>
<keyword evidence="1" id="KW-1133">Transmembrane helix</keyword>
<dbReference type="Gene3D" id="3.55.50.30">
    <property type="match status" value="1"/>
</dbReference>
<dbReference type="GeneID" id="78341585"/>
<dbReference type="EMBL" id="AP019735">
    <property type="protein sequence ID" value="BBL03554.1"/>
    <property type="molecule type" value="Genomic_DNA"/>
</dbReference>